<gene>
    <name evidence="4" type="ORF">MICPUCDRAFT_12442</name>
</gene>
<sequence length="93" mass="10341">MALFRFGHVLVLLLAILAPGLASAGKDYYRILGVDRGADDRTLKKAYRNLALKHHPDKGGSQEKFAEISQAYDVLSDSQKREIYDAYGEEGVQ</sequence>
<dbReference type="CDD" id="cd06257">
    <property type="entry name" value="DnaJ"/>
    <property type="match status" value="1"/>
</dbReference>
<keyword evidence="5" id="KW-1185">Reference proteome</keyword>
<dbReference type="GO" id="GO:0051087">
    <property type="term" value="F:protein-folding chaperone binding"/>
    <property type="evidence" value="ECO:0007669"/>
    <property type="project" value="TreeGrafter"/>
</dbReference>
<feature type="signal peptide" evidence="2">
    <location>
        <begin position="1"/>
        <end position="22"/>
    </location>
</feature>
<dbReference type="EMBL" id="GG663735">
    <property type="protein sequence ID" value="EEH60862.1"/>
    <property type="molecule type" value="Genomic_DNA"/>
</dbReference>
<dbReference type="RefSeq" id="XP_003055610.1">
    <property type="nucleotide sequence ID" value="XM_003055564.1"/>
</dbReference>
<dbReference type="Proteomes" id="UP000001876">
    <property type="component" value="Unassembled WGS sequence"/>
</dbReference>
<dbReference type="OrthoDB" id="552876at2759"/>
<dbReference type="InterPro" id="IPR036869">
    <property type="entry name" value="J_dom_sf"/>
</dbReference>
<dbReference type="eggNOG" id="KOG0714">
    <property type="taxonomic scope" value="Eukaryota"/>
</dbReference>
<dbReference type="KEGG" id="mpp:MICPUCDRAFT_12442"/>
<dbReference type="PRINTS" id="PR00625">
    <property type="entry name" value="JDOMAIN"/>
</dbReference>
<dbReference type="GO" id="GO:0036503">
    <property type="term" value="P:ERAD pathway"/>
    <property type="evidence" value="ECO:0007669"/>
    <property type="project" value="TreeGrafter"/>
</dbReference>
<dbReference type="GO" id="GO:0005783">
    <property type="term" value="C:endoplasmic reticulum"/>
    <property type="evidence" value="ECO:0007669"/>
    <property type="project" value="TreeGrafter"/>
</dbReference>
<dbReference type="PROSITE" id="PS00636">
    <property type="entry name" value="DNAJ_1"/>
    <property type="match status" value="1"/>
</dbReference>
<dbReference type="STRING" id="564608.C1MI59"/>
<reference evidence="4 5" key="1">
    <citation type="journal article" date="2009" name="Science">
        <title>Green evolution and dynamic adaptations revealed by genomes of the marine picoeukaryotes Micromonas.</title>
        <authorList>
            <person name="Worden A.Z."/>
            <person name="Lee J.H."/>
            <person name="Mock T."/>
            <person name="Rouze P."/>
            <person name="Simmons M.P."/>
            <person name="Aerts A.L."/>
            <person name="Allen A.E."/>
            <person name="Cuvelier M.L."/>
            <person name="Derelle E."/>
            <person name="Everett M.V."/>
            <person name="Foulon E."/>
            <person name="Grimwood J."/>
            <person name="Gundlach H."/>
            <person name="Henrissat B."/>
            <person name="Napoli C."/>
            <person name="McDonald S.M."/>
            <person name="Parker M.S."/>
            <person name="Rombauts S."/>
            <person name="Salamov A."/>
            <person name="Von Dassow P."/>
            <person name="Badger J.H."/>
            <person name="Coutinho P.M."/>
            <person name="Demir E."/>
            <person name="Dubchak I."/>
            <person name="Gentemann C."/>
            <person name="Eikrem W."/>
            <person name="Gready J.E."/>
            <person name="John U."/>
            <person name="Lanier W."/>
            <person name="Lindquist E.A."/>
            <person name="Lucas S."/>
            <person name="Mayer K.F."/>
            <person name="Moreau H."/>
            <person name="Not F."/>
            <person name="Otillar R."/>
            <person name="Panaud O."/>
            <person name="Pangilinan J."/>
            <person name="Paulsen I."/>
            <person name="Piegu B."/>
            <person name="Poliakov A."/>
            <person name="Robbens S."/>
            <person name="Schmutz J."/>
            <person name="Toulza E."/>
            <person name="Wyss T."/>
            <person name="Zelensky A."/>
            <person name="Zhou K."/>
            <person name="Armbrust E.V."/>
            <person name="Bhattacharya D."/>
            <person name="Goodenough U.W."/>
            <person name="Van de Peer Y."/>
            <person name="Grigoriev I.V."/>
        </authorList>
    </citation>
    <scope>NUCLEOTIDE SEQUENCE [LARGE SCALE GENOMIC DNA]</scope>
    <source>
        <strain evidence="4 5">CCMP1545</strain>
    </source>
</reference>
<dbReference type="AlphaFoldDB" id="C1MI59"/>
<evidence type="ECO:0000313" key="5">
    <source>
        <dbReference type="Proteomes" id="UP000001876"/>
    </source>
</evidence>
<dbReference type="GO" id="GO:0051787">
    <property type="term" value="F:misfolded protein binding"/>
    <property type="evidence" value="ECO:0007669"/>
    <property type="project" value="TreeGrafter"/>
</dbReference>
<dbReference type="InterPro" id="IPR001623">
    <property type="entry name" value="DnaJ_domain"/>
</dbReference>
<dbReference type="InterPro" id="IPR051948">
    <property type="entry name" value="Hsp70_co-chaperone_J-domain"/>
</dbReference>
<organism evidence="5">
    <name type="scientific">Micromonas pusilla (strain CCMP1545)</name>
    <name type="common">Picoplanktonic green alga</name>
    <dbReference type="NCBI Taxonomy" id="564608"/>
    <lineage>
        <taxon>Eukaryota</taxon>
        <taxon>Viridiplantae</taxon>
        <taxon>Chlorophyta</taxon>
        <taxon>Mamiellophyceae</taxon>
        <taxon>Mamiellales</taxon>
        <taxon>Mamiellaceae</taxon>
        <taxon>Micromonas</taxon>
    </lineage>
</organism>
<evidence type="ECO:0000256" key="1">
    <source>
        <dbReference type="ARBA" id="ARBA00023186"/>
    </source>
</evidence>
<keyword evidence="2" id="KW-0732">Signal</keyword>
<evidence type="ECO:0000256" key="2">
    <source>
        <dbReference type="SAM" id="SignalP"/>
    </source>
</evidence>
<accession>C1MI59</accession>
<feature type="non-terminal residue" evidence="4">
    <location>
        <position position="93"/>
    </location>
</feature>
<proteinExistence type="predicted"/>
<dbReference type="PANTHER" id="PTHR44360">
    <property type="entry name" value="DNAJ HOMOLOG SUBFAMILY B MEMBER 9"/>
    <property type="match status" value="1"/>
</dbReference>
<feature type="chain" id="PRO_5002911979" evidence="2">
    <location>
        <begin position="23"/>
        <end position="93"/>
    </location>
</feature>
<evidence type="ECO:0000313" key="4">
    <source>
        <dbReference type="EMBL" id="EEH60862.1"/>
    </source>
</evidence>
<protein>
    <submittedName>
        <fullName evidence="4">Predicted protein</fullName>
    </submittedName>
</protein>
<dbReference type="SUPFAM" id="SSF46565">
    <property type="entry name" value="Chaperone J-domain"/>
    <property type="match status" value="1"/>
</dbReference>
<dbReference type="PROSITE" id="PS50076">
    <property type="entry name" value="DNAJ_2"/>
    <property type="match status" value="1"/>
</dbReference>
<dbReference type="GeneID" id="9681177"/>
<dbReference type="OMA" id="HEADICG"/>
<dbReference type="PANTHER" id="PTHR44360:SF1">
    <property type="entry name" value="DNAJ HOMOLOG SUBFAMILY B MEMBER 9"/>
    <property type="match status" value="1"/>
</dbReference>
<dbReference type="InterPro" id="IPR018253">
    <property type="entry name" value="DnaJ_domain_CS"/>
</dbReference>
<feature type="domain" description="J" evidence="3">
    <location>
        <begin position="27"/>
        <end position="88"/>
    </location>
</feature>
<name>C1MI59_MICPC</name>
<evidence type="ECO:0000259" key="3">
    <source>
        <dbReference type="PROSITE" id="PS50076"/>
    </source>
</evidence>
<dbReference type="Gene3D" id="1.10.287.110">
    <property type="entry name" value="DnaJ domain"/>
    <property type="match status" value="1"/>
</dbReference>
<dbReference type="SMART" id="SM00271">
    <property type="entry name" value="DnaJ"/>
    <property type="match status" value="1"/>
</dbReference>
<keyword evidence="1" id="KW-0143">Chaperone</keyword>
<dbReference type="Pfam" id="PF00226">
    <property type="entry name" value="DnaJ"/>
    <property type="match status" value="1"/>
</dbReference>